<name>A0ABR4MVP2_9FUNG</name>
<proteinExistence type="predicted"/>
<evidence type="ECO:0000313" key="2">
    <source>
        <dbReference type="Proteomes" id="UP001527925"/>
    </source>
</evidence>
<organism evidence="1 2">
    <name type="scientific">Polyrhizophydium stewartii</name>
    <dbReference type="NCBI Taxonomy" id="2732419"/>
    <lineage>
        <taxon>Eukaryota</taxon>
        <taxon>Fungi</taxon>
        <taxon>Fungi incertae sedis</taxon>
        <taxon>Chytridiomycota</taxon>
        <taxon>Chytridiomycota incertae sedis</taxon>
        <taxon>Chytridiomycetes</taxon>
        <taxon>Rhizophydiales</taxon>
        <taxon>Rhizophydiales incertae sedis</taxon>
        <taxon>Polyrhizophydium</taxon>
    </lineage>
</organism>
<dbReference type="EMBL" id="JADGIZ020000122">
    <property type="protein sequence ID" value="KAL2911328.1"/>
    <property type="molecule type" value="Genomic_DNA"/>
</dbReference>
<dbReference type="Proteomes" id="UP001527925">
    <property type="component" value="Unassembled WGS sequence"/>
</dbReference>
<protein>
    <submittedName>
        <fullName evidence="1">Uncharacterized protein</fullName>
    </submittedName>
</protein>
<keyword evidence="2" id="KW-1185">Reference proteome</keyword>
<comment type="caution">
    <text evidence="1">The sequence shown here is derived from an EMBL/GenBank/DDBJ whole genome shotgun (WGS) entry which is preliminary data.</text>
</comment>
<sequence>MLVAGTGPLGEPINFGRAIDSAATFIDKLSLSTAELVSPHAVGTIVWRQTSQALCEMRGWLAFMVQHPCAVYLVHDILDELGIARDESGEWGLHALASADPASHAAWSICIFGHAQ</sequence>
<gene>
    <name evidence="1" type="ORF">HK105_209217</name>
</gene>
<reference evidence="1 2" key="1">
    <citation type="submission" date="2023-09" db="EMBL/GenBank/DDBJ databases">
        <title>Pangenome analysis of Batrachochytrium dendrobatidis and related Chytrids.</title>
        <authorList>
            <person name="Yacoub M.N."/>
            <person name="Stajich J.E."/>
            <person name="James T.Y."/>
        </authorList>
    </citation>
    <scope>NUCLEOTIDE SEQUENCE [LARGE SCALE GENOMIC DNA]</scope>
    <source>
        <strain evidence="1 2">JEL0888</strain>
    </source>
</reference>
<accession>A0ABR4MVP2</accession>
<evidence type="ECO:0000313" key="1">
    <source>
        <dbReference type="EMBL" id="KAL2911328.1"/>
    </source>
</evidence>